<dbReference type="AlphaFoldDB" id="A0A3A8G3G1"/>
<dbReference type="Proteomes" id="UP000281084">
    <property type="component" value="Unassembled WGS sequence"/>
</dbReference>
<organism evidence="1 2">
    <name type="scientific">Acinetobacter cumulans</name>
    <dbReference type="NCBI Taxonomy" id="2136182"/>
    <lineage>
        <taxon>Bacteria</taxon>
        <taxon>Pseudomonadati</taxon>
        <taxon>Pseudomonadota</taxon>
        <taxon>Gammaproteobacteria</taxon>
        <taxon>Moraxellales</taxon>
        <taxon>Moraxellaceae</taxon>
        <taxon>Acinetobacter</taxon>
    </lineage>
</organism>
<dbReference type="EMBL" id="RAXZ01000024">
    <property type="protein sequence ID" value="RKG49454.1"/>
    <property type="molecule type" value="Genomic_DNA"/>
</dbReference>
<gene>
    <name evidence="1" type="ORF">D7V64_13685</name>
</gene>
<dbReference type="RefSeq" id="WP_120368049.1">
    <property type="nucleotide sequence ID" value="NZ_RAXZ01000024.1"/>
</dbReference>
<proteinExistence type="predicted"/>
<comment type="caution">
    <text evidence="1">The sequence shown here is derived from an EMBL/GenBank/DDBJ whole genome shotgun (WGS) entry which is preliminary data.</text>
</comment>
<evidence type="ECO:0000313" key="1">
    <source>
        <dbReference type="EMBL" id="RKG49454.1"/>
    </source>
</evidence>
<evidence type="ECO:0000313" key="2">
    <source>
        <dbReference type="Proteomes" id="UP000281084"/>
    </source>
</evidence>
<accession>A0A3A8G3G1</accession>
<protein>
    <submittedName>
        <fullName evidence="1">Uncharacterized protein</fullName>
    </submittedName>
</protein>
<name>A0A3A8G3G1_9GAMM</name>
<sequence>MAYYNTDNNDEQIDAVMRCLFQYQPEAVKQAQYKQIQEIFLNMDVGAHYQLFAFIHERLPMRAKMMFCAEDYQGKHQTVLEVMAHVCKRPVAERCLMTA</sequence>
<reference evidence="1 2" key="1">
    <citation type="submission" date="2018-09" db="EMBL/GenBank/DDBJ databases">
        <title>The draft genome of Acinetobacter spp. strains.</title>
        <authorList>
            <person name="Qin J."/>
            <person name="Feng Y."/>
            <person name="Zong Z."/>
        </authorList>
    </citation>
    <scope>NUCLEOTIDE SEQUENCE [LARGE SCALE GENOMIC DNA]</scope>
    <source>
        <strain evidence="1 2">WCHAc060002</strain>
    </source>
</reference>